<keyword evidence="2" id="KW-1185">Reference proteome</keyword>
<dbReference type="AlphaFoldDB" id="A0AAV9SQP9"/>
<evidence type="ECO:0000313" key="1">
    <source>
        <dbReference type="EMBL" id="KAK5623154.1"/>
    </source>
</evidence>
<protein>
    <submittedName>
        <fullName evidence="1">Uncharacterized protein</fullName>
    </submittedName>
</protein>
<name>A0AAV9SQP9_9TELE</name>
<dbReference type="Proteomes" id="UP001311232">
    <property type="component" value="Unassembled WGS sequence"/>
</dbReference>
<accession>A0AAV9SQP9</accession>
<gene>
    <name evidence="1" type="ORF">CRENBAI_018921</name>
</gene>
<sequence length="99" mass="10680">MAILNVTKADEGYYKCSISGAGESPESWLAVSKPLTAPNEDSPSVESKQSKNLILESTLRFGFVALLAAVIGLTHYKKLKDTEAETTDRTSPCLSEETV</sequence>
<dbReference type="EMBL" id="JAHHUM010000047">
    <property type="protein sequence ID" value="KAK5623154.1"/>
    <property type="molecule type" value="Genomic_DNA"/>
</dbReference>
<proteinExistence type="predicted"/>
<evidence type="ECO:0000313" key="2">
    <source>
        <dbReference type="Proteomes" id="UP001311232"/>
    </source>
</evidence>
<reference evidence="1 2" key="1">
    <citation type="submission" date="2021-06" db="EMBL/GenBank/DDBJ databases">
        <authorList>
            <person name="Palmer J.M."/>
        </authorList>
    </citation>
    <scope>NUCLEOTIDE SEQUENCE [LARGE SCALE GENOMIC DNA]</scope>
    <source>
        <strain evidence="1 2">MEX-2019</strain>
        <tissue evidence="1">Muscle</tissue>
    </source>
</reference>
<comment type="caution">
    <text evidence="1">The sequence shown here is derived from an EMBL/GenBank/DDBJ whole genome shotgun (WGS) entry which is preliminary data.</text>
</comment>
<organism evidence="1 2">
    <name type="scientific">Crenichthys baileyi</name>
    <name type="common">White River springfish</name>
    <dbReference type="NCBI Taxonomy" id="28760"/>
    <lineage>
        <taxon>Eukaryota</taxon>
        <taxon>Metazoa</taxon>
        <taxon>Chordata</taxon>
        <taxon>Craniata</taxon>
        <taxon>Vertebrata</taxon>
        <taxon>Euteleostomi</taxon>
        <taxon>Actinopterygii</taxon>
        <taxon>Neopterygii</taxon>
        <taxon>Teleostei</taxon>
        <taxon>Neoteleostei</taxon>
        <taxon>Acanthomorphata</taxon>
        <taxon>Ovalentaria</taxon>
        <taxon>Atherinomorphae</taxon>
        <taxon>Cyprinodontiformes</taxon>
        <taxon>Goodeidae</taxon>
        <taxon>Crenichthys</taxon>
    </lineage>
</organism>